<evidence type="ECO:0000256" key="1">
    <source>
        <dbReference type="SAM" id="MobiDB-lite"/>
    </source>
</evidence>
<organism evidence="3 4">
    <name type="scientific">Pedobacter mendelii</name>
    <dbReference type="NCBI Taxonomy" id="1908240"/>
    <lineage>
        <taxon>Bacteria</taxon>
        <taxon>Pseudomonadati</taxon>
        <taxon>Bacteroidota</taxon>
        <taxon>Sphingobacteriia</taxon>
        <taxon>Sphingobacteriales</taxon>
        <taxon>Sphingobacteriaceae</taxon>
        <taxon>Pedobacter</taxon>
    </lineage>
</organism>
<protein>
    <recommendedName>
        <fullName evidence="5">DUF4239 domain-containing protein</fullName>
    </recommendedName>
</protein>
<evidence type="ECO:0008006" key="5">
    <source>
        <dbReference type="Google" id="ProtNLM"/>
    </source>
</evidence>
<keyword evidence="2" id="KW-0812">Transmembrane</keyword>
<feature type="compositionally biased region" description="Polar residues" evidence="1">
    <location>
        <begin position="387"/>
        <end position="403"/>
    </location>
</feature>
<dbReference type="RefSeq" id="WP_188412480.1">
    <property type="nucleotide sequence ID" value="NZ_BMDJ01000003.1"/>
</dbReference>
<reference evidence="4" key="1">
    <citation type="journal article" date="2019" name="Int. J. Syst. Evol. Microbiol.">
        <title>The Global Catalogue of Microorganisms (GCM) 10K type strain sequencing project: providing services to taxonomists for standard genome sequencing and annotation.</title>
        <authorList>
            <consortium name="The Broad Institute Genomics Platform"/>
            <consortium name="The Broad Institute Genome Sequencing Center for Infectious Disease"/>
            <person name="Wu L."/>
            <person name="Ma J."/>
        </authorList>
    </citation>
    <scope>NUCLEOTIDE SEQUENCE [LARGE SCALE GENOMIC DNA]</scope>
    <source>
        <strain evidence="4">CCM 8939</strain>
    </source>
</reference>
<evidence type="ECO:0000256" key="2">
    <source>
        <dbReference type="SAM" id="Phobius"/>
    </source>
</evidence>
<evidence type="ECO:0000313" key="4">
    <source>
        <dbReference type="Proteomes" id="UP000645390"/>
    </source>
</evidence>
<feature type="transmembrane region" description="Helical" evidence="2">
    <location>
        <begin position="199"/>
        <end position="220"/>
    </location>
</feature>
<proteinExistence type="predicted"/>
<dbReference type="Proteomes" id="UP000645390">
    <property type="component" value="Unassembled WGS sequence"/>
</dbReference>
<keyword evidence="4" id="KW-1185">Reference proteome</keyword>
<name>A0ABQ2BHP7_9SPHI</name>
<keyword evidence="2" id="KW-0472">Membrane</keyword>
<gene>
    <name evidence="3" type="ORF">GCM10008119_13320</name>
</gene>
<sequence length="403" mass="46264">MINNVAFDVVIGLIFIYLLYSLLATVVAEIIATKLGLRARNLKEAVNRMLTDEDDFRLKGRWYDFLGKWFLEKIQRIGDSLRLMKNPKNKIIDRFYSNPEIKYLGSSGLFKYPSSFKAVSFSKTLLYLLNGNTPLNVSNIDSTLRNDAQKVLGKETAEYVLNIWEDSEKNIVKFKMQLEAWFDRTMEQATEWYKRKIQIVLLIIGFVMAWLFNADSISIVHKLSKDKNAREQIVLLTSSYLKSNPKKPEDISTSLTANEAKEYKQNLDSLINVKETIEADIESTKTLLGYGSWPPDSVEVYKRSNQIKFKPQLDASILSVAQKINAQTGKSLKFNTSDKWKYFFGIFAKHFWGFLITAIAISLGAPFWFDLLNKLMSLRTSNKEQTESTNTNKNNVVKPSESN</sequence>
<keyword evidence="2" id="KW-1133">Transmembrane helix</keyword>
<feature type="transmembrane region" description="Helical" evidence="2">
    <location>
        <begin position="350"/>
        <end position="369"/>
    </location>
</feature>
<accession>A0ABQ2BHP7</accession>
<dbReference type="EMBL" id="BMDJ01000003">
    <property type="protein sequence ID" value="GGI24571.1"/>
    <property type="molecule type" value="Genomic_DNA"/>
</dbReference>
<feature type="transmembrane region" description="Helical" evidence="2">
    <location>
        <begin position="6"/>
        <end position="32"/>
    </location>
</feature>
<evidence type="ECO:0000313" key="3">
    <source>
        <dbReference type="EMBL" id="GGI24571.1"/>
    </source>
</evidence>
<feature type="region of interest" description="Disordered" evidence="1">
    <location>
        <begin position="382"/>
        <end position="403"/>
    </location>
</feature>
<comment type="caution">
    <text evidence="3">The sequence shown here is derived from an EMBL/GenBank/DDBJ whole genome shotgun (WGS) entry which is preliminary data.</text>
</comment>